<evidence type="ECO:0000256" key="1">
    <source>
        <dbReference type="SAM" id="MobiDB-lite"/>
    </source>
</evidence>
<feature type="region of interest" description="Disordered" evidence="1">
    <location>
        <begin position="1"/>
        <end position="37"/>
    </location>
</feature>
<dbReference type="AlphaFoldDB" id="A0A5B6WDK3"/>
<proteinExistence type="predicted"/>
<keyword evidence="3" id="KW-1185">Reference proteome</keyword>
<comment type="caution">
    <text evidence="2">The sequence shown here is derived from an EMBL/GenBank/DDBJ whole genome shotgun (WGS) entry which is preliminary data.</text>
</comment>
<dbReference type="Proteomes" id="UP000325315">
    <property type="component" value="Unassembled WGS sequence"/>
</dbReference>
<evidence type="ECO:0000313" key="2">
    <source>
        <dbReference type="EMBL" id="KAA3479779.1"/>
    </source>
</evidence>
<protein>
    <submittedName>
        <fullName evidence="2">Aspartic peptidase</fullName>
    </submittedName>
</protein>
<accession>A0A5B6WDK3</accession>
<feature type="compositionally biased region" description="Polar residues" evidence="1">
    <location>
        <begin position="23"/>
        <end position="37"/>
    </location>
</feature>
<sequence>MERAEDQPTKPIPKNSEEVKSKLVTSDKLTPVSNTNTIPQKSCLVQDKAPSPPYPQKLKKKKYKMQFKKFLDVLKQLHINIPLVEALEQIPNYVKFMKDILSKKMSLENSRL</sequence>
<organism evidence="2 3">
    <name type="scientific">Gossypium australe</name>
    <dbReference type="NCBI Taxonomy" id="47621"/>
    <lineage>
        <taxon>Eukaryota</taxon>
        <taxon>Viridiplantae</taxon>
        <taxon>Streptophyta</taxon>
        <taxon>Embryophyta</taxon>
        <taxon>Tracheophyta</taxon>
        <taxon>Spermatophyta</taxon>
        <taxon>Magnoliopsida</taxon>
        <taxon>eudicotyledons</taxon>
        <taxon>Gunneridae</taxon>
        <taxon>Pentapetalae</taxon>
        <taxon>rosids</taxon>
        <taxon>malvids</taxon>
        <taxon>Malvales</taxon>
        <taxon>Malvaceae</taxon>
        <taxon>Malvoideae</taxon>
        <taxon>Gossypium</taxon>
    </lineage>
</organism>
<name>A0A5B6WDK3_9ROSI</name>
<reference evidence="3" key="1">
    <citation type="journal article" date="2019" name="Plant Biotechnol. J.">
        <title>Genome sequencing of the Australian wild diploid species Gossypium australe highlights disease resistance and delayed gland morphogenesis.</title>
        <authorList>
            <person name="Cai Y."/>
            <person name="Cai X."/>
            <person name="Wang Q."/>
            <person name="Wang P."/>
            <person name="Zhang Y."/>
            <person name="Cai C."/>
            <person name="Xu Y."/>
            <person name="Wang K."/>
            <person name="Zhou Z."/>
            <person name="Wang C."/>
            <person name="Geng S."/>
            <person name="Li B."/>
            <person name="Dong Q."/>
            <person name="Hou Y."/>
            <person name="Wang H."/>
            <person name="Ai P."/>
            <person name="Liu Z."/>
            <person name="Yi F."/>
            <person name="Sun M."/>
            <person name="An G."/>
            <person name="Cheng J."/>
            <person name="Zhang Y."/>
            <person name="Shi Q."/>
            <person name="Xie Y."/>
            <person name="Shi X."/>
            <person name="Chang Y."/>
            <person name="Huang F."/>
            <person name="Chen Y."/>
            <person name="Hong S."/>
            <person name="Mi L."/>
            <person name="Sun Q."/>
            <person name="Zhang L."/>
            <person name="Zhou B."/>
            <person name="Peng R."/>
            <person name="Zhang X."/>
            <person name="Liu F."/>
        </authorList>
    </citation>
    <scope>NUCLEOTIDE SEQUENCE [LARGE SCALE GENOMIC DNA]</scope>
    <source>
        <strain evidence="3">cv. PA1801</strain>
    </source>
</reference>
<gene>
    <name evidence="2" type="ORF">EPI10_020264</name>
</gene>
<dbReference type="OrthoDB" id="1424208at2759"/>
<dbReference type="EMBL" id="SMMG02000003">
    <property type="protein sequence ID" value="KAA3479779.1"/>
    <property type="molecule type" value="Genomic_DNA"/>
</dbReference>
<evidence type="ECO:0000313" key="3">
    <source>
        <dbReference type="Proteomes" id="UP000325315"/>
    </source>
</evidence>